<dbReference type="OrthoDB" id="174763at2157"/>
<protein>
    <submittedName>
        <fullName evidence="1">Uncharacterized protein</fullName>
    </submittedName>
</protein>
<gene>
    <name evidence="1" type="ORF">ELS17_12740</name>
</gene>
<dbReference type="RefSeq" id="WP_130170982.1">
    <property type="nucleotide sequence ID" value="NZ_SHMR01000006.1"/>
</dbReference>
<sequence length="258" mass="29407">MQAREFARYYVYRERGYETLPPNENPDRLTLAAFVVASLSSEQFERYFGDLYQQLKSESTDQEPVVDLPEGLSKENYYLYATELYLGLDRDDLQRILENLNEDSLNIVLEAIAEPSGEIDRALSALGTEPVDSSSAELGAAWIDAVSDVLVQWRIGEQTHRQNSGLEFDREPDVGIEVHPHDPGSLAEFQSYLVRHLRCQIRDAYVQTGQRPPEYARVQGPGRDLFTMMYQTLDSLQPYHDPEAAIDWALALEQPTTE</sequence>
<evidence type="ECO:0000313" key="2">
    <source>
        <dbReference type="Proteomes" id="UP000292704"/>
    </source>
</evidence>
<evidence type="ECO:0000313" key="1">
    <source>
        <dbReference type="EMBL" id="RZH67297.1"/>
    </source>
</evidence>
<dbReference type="InterPro" id="IPR058264">
    <property type="entry name" value="DUF7958"/>
</dbReference>
<proteinExistence type="predicted"/>
<accession>A0A482Y3G1</accession>
<dbReference type="AlphaFoldDB" id="A0A482Y3G1"/>
<dbReference type="Pfam" id="PF25858">
    <property type="entry name" value="DUF7958"/>
    <property type="match status" value="1"/>
</dbReference>
<comment type="caution">
    <text evidence="1">The sequence shown here is derived from an EMBL/GenBank/DDBJ whole genome shotgun (WGS) entry which is preliminary data.</text>
</comment>
<reference evidence="1 2" key="1">
    <citation type="submission" date="2019-02" db="EMBL/GenBank/DDBJ databases">
        <title>Genome analysis provides insights into bioremediation potentialities and Haloocin production by Natrinema altunense strain 4.1R isolated from Chott Douz in Tunisian desert.</title>
        <authorList>
            <person name="Najjari A."/>
            <person name="Youssef N."/>
            <person name="Ben Dhia O."/>
            <person name="Ferjani R."/>
            <person name="El Hidri D."/>
            <person name="Ouzari H.I."/>
            <person name="Cherif A."/>
        </authorList>
    </citation>
    <scope>NUCLEOTIDE SEQUENCE [LARGE SCALE GENOMIC DNA]</scope>
    <source>
        <strain evidence="1 2">4.1R</strain>
    </source>
</reference>
<dbReference type="EMBL" id="SHMR01000006">
    <property type="protein sequence ID" value="RZH67297.1"/>
    <property type="molecule type" value="Genomic_DNA"/>
</dbReference>
<dbReference type="Proteomes" id="UP000292704">
    <property type="component" value="Unassembled WGS sequence"/>
</dbReference>
<name>A0A482Y3G1_9EURY</name>
<dbReference type="STRING" id="222984.GCA_000731985_01906"/>
<organism evidence="1 2">
    <name type="scientific">Natrinema altunense</name>
    <dbReference type="NCBI Taxonomy" id="222984"/>
    <lineage>
        <taxon>Archaea</taxon>
        <taxon>Methanobacteriati</taxon>
        <taxon>Methanobacteriota</taxon>
        <taxon>Stenosarchaea group</taxon>
        <taxon>Halobacteria</taxon>
        <taxon>Halobacteriales</taxon>
        <taxon>Natrialbaceae</taxon>
        <taxon>Natrinema</taxon>
    </lineage>
</organism>